<dbReference type="GO" id="GO:0042806">
    <property type="term" value="F:fucose binding"/>
    <property type="evidence" value="ECO:0007669"/>
    <property type="project" value="UniProtKB-ARBA"/>
</dbReference>
<feature type="signal peptide" evidence="8">
    <location>
        <begin position="1"/>
        <end position="24"/>
    </location>
</feature>
<dbReference type="GO" id="GO:0046872">
    <property type="term" value="F:metal ion binding"/>
    <property type="evidence" value="ECO:0007669"/>
    <property type="project" value="UniProtKB-KW"/>
</dbReference>
<feature type="chain" id="PRO_5044773032" description="Fucolectin tachylectin-4 pentraxin-1 domain-containing protein" evidence="8">
    <location>
        <begin position="25"/>
        <end position="327"/>
    </location>
</feature>
<evidence type="ECO:0000256" key="1">
    <source>
        <dbReference type="ARBA" id="ARBA00002219"/>
    </source>
</evidence>
<comment type="function">
    <text evidence="1">Acts as a defensive agent. Recognizes blood group fucosylated oligosaccharides including A, B, H and Lewis B-type antigens. Does not recognize Lewis A antigen and has low affinity for monovalent haptens.</text>
</comment>
<gene>
    <name evidence="10" type="ORF">ACJMK2_040829</name>
</gene>
<keyword evidence="4" id="KW-0479">Metal-binding</keyword>
<keyword evidence="6" id="KW-0106">Calcium</keyword>
<dbReference type="GO" id="GO:0010185">
    <property type="term" value="P:regulation of cellular defense response"/>
    <property type="evidence" value="ECO:0007669"/>
    <property type="project" value="UniProtKB-ARBA"/>
</dbReference>
<dbReference type="PANTHER" id="PTHR45713:SF6">
    <property type="entry name" value="F5_8 TYPE C DOMAIN-CONTAINING PROTEIN"/>
    <property type="match status" value="1"/>
</dbReference>
<dbReference type="PANTHER" id="PTHR45713">
    <property type="entry name" value="FTP DOMAIN-CONTAINING PROTEIN"/>
    <property type="match status" value="1"/>
</dbReference>
<accession>A0ABD3W5J1</accession>
<sequence length="327" mass="36584">MEDIRLNAFMVIVLVLNYGSQVDGYDGDFSVNVAYGKPAIQSSTYLGNSSNSEPKGYLYNASFAVDGIKTTNFHNNSCSHTEVGQSHPSWEVDLQGLYEVSSIKIYQRDDGNQRSLEGFVVDGMQTDANYFTIDYPGPYSTGVITISLQPKRQFKSIRIRLPKDRAFICLCEVEVFAEVNVALGKVATQSTTYDGSTYTYANEKGLYNASLAVDGNTNTNFSYASCSQTTPNEKTLAWWKVTLNGPYPVIGLRIYQRTDGANAKWLIGYKLYGRLGNNIYEDITTPDYQPGVINIYIQDVKIFYEMKVELNVNDFRGICLCEVQVFA</sequence>
<dbReference type="EMBL" id="JBJQND010000008">
    <property type="protein sequence ID" value="KAL3867988.1"/>
    <property type="molecule type" value="Genomic_DNA"/>
</dbReference>
<comment type="caution">
    <text evidence="10">The sequence shown here is derived from an EMBL/GenBank/DDBJ whole genome shotgun (WGS) entry which is preliminary data.</text>
</comment>
<evidence type="ECO:0000313" key="11">
    <source>
        <dbReference type="Proteomes" id="UP001634394"/>
    </source>
</evidence>
<evidence type="ECO:0000256" key="7">
    <source>
        <dbReference type="ARBA" id="ARBA00023157"/>
    </source>
</evidence>
<dbReference type="InterPro" id="IPR006585">
    <property type="entry name" value="FTP1"/>
</dbReference>
<dbReference type="SUPFAM" id="SSF49785">
    <property type="entry name" value="Galactose-binding domain-like"/>
    <property type="match status" value="2"/>
</dbReference>
<comment type="subunit">
    <text evidence="3">Homotrimer.</text>
</comment>
<evidence type="ECO:0000256" key="8">
    <source>
        <dbReference type="SAM" id="SignalP"/>
    </source>
</evidence>
<evidence type="ECO:0000259" key="9">
    <source>
        <dbReference type="SMART" id="SM00607"/>
    </source>
</evidence>
<evidence type="ECO:0000313" key="10">
    <source>
        <dbReference type="EMBL" id="KAL3867988.1"/>
    </source>
</evidence>
<feature type="non-terminal residue" evidence="10">
    <location>
        <position position="327"/>
    </location>
</feature>
<evidence type="ECO:0000256" key="5">
    <source>
        <dbReference type="ARBA" id="ARBA00022734"/>
    </source>
</evidence>
<reference evidence="10 11" key="1">
    <citation type="submission" date="2024-11" db="EMBL/GenBank/DDBJ databases">
        <title>Chromosome-level genome assembly of the freshwater bivalve Anodonta woodiana.</title>
        <authorList>
            <person name="Chen X."/>
        </authorList>
    </citation>
    <scope>NUCLEOTIDE SEQUENCE [LARGE SCALE GENOMIC DNA]</scope>
    <source>
        <strain evidence="10">MN2024</strain>
        <tissue evidence="10">Gills</tissue>
    </source>
</reference>
<keyword evidence="7" id="KW-1015">Disulfide bond</keyword>
<name>A0ABD3W5J1_SINWO</name>
<dbReference type="Pfam" id="PF00754">
    <property type="entry name" value="F5_F8_type_C"/>
    <property type="match status" value="1"/>
</dbReference>
<dbReference type="AlphaFoldDB" id="A0ABD3W5J1"/>
<feature type="domain" description="Fucolectin tachylectin-4 pentraxin-1" evidence="9">
    <location>
        <begin position="30"/>
        <end position="182"/>
    </location>
</feature>
<dbReference type="SMART" id="SM00607">
    <property type="entry name" value="FTP"/>
    <property type="match status" value="1"/>
</dbReference>
<proteinExistence type="inferred from homology"/>
<dbReference type="GO" id="GO:0001868">
    <property type="term" value="P:regulation of complement activation, lectin pathway"/>
    <property type="evidence" value="ECO:0007669"/>
    <property type="project" value="UniProtKB-ARBA"/>
</dbReference>
<dbReference type="InterPro" id="IPR051941">
    <property type="entry name" value="BG_Antigen-Binding_Lectin"/>
</dbReference>
<keyword evidence="8" id="KW-0732">Signal</keyword>
<keyword evidence="5" id="KW-0430">Lectin</keyword>
<evidence type="ECO:0000256" key="4">
    <source>
        <dbReference type="ARBA" id="ARBA00022723"/>
    </source>
</evidence>
<evidence type="ECO:0000256" key="3">
    <source>
        <dbReference type="ARBA" id="ARBA00011233"/>
    </source>
</evidence>
<dbReference type="Gene3D" id="2.60.120.260">
    <property type="entry name" value="Galactose-binding domain-like"/>
    <property type="match status" value="2"/>
</dbReference>
<protein>
    <recommendedName>
        <fullName evidence="9">Fucolectin tachylectin-4 pentraxin-1 domain-containing protein</fullName>
    </recommendedName>
</protein>
<dbReference type="InterPro" id="IPR008979">
    <property type="entry name" value="Galactose-bd-like_sf"/>
</dbReference>
<organism evidence="10 11">
    <name type="scientific">Sinanodonta woodiana</name>
    <name type="common">Chinese pond mussel</name>
    <name type="synonym">Anodonta woodiana</name>
    <dbReference type="NCBI Taxonomy" id="1069815"/>
    <lineage>
        <taxon>Eukaryota</taxon>
        <taxon>Metazoa</taxon>
        <taxon>Spiralia</taxon>
        <taxon>Lophotrochozoa</taxon>
        <taxon>Mollusca</taxon>
        <taxon>Bivalvia</taxon>
        <taxon>Autobranchia</taxon>
        <taxon>Heteroconchia</taxon>
        <taxon>Palaeoheterodonta</taxon>
        <taxon>Unionida</taxon>
        <taxon>Unionoidea</taxon>
        <taxon>Unionidae</taxon>
        <taxon>Unioninae</taxon>
        <taxon>Sinanodonta</taxon>
    </lineage>
</organism>
<dbReference type="InterPro" id="IPR000421">
    <property type="entry name" value="FA58C"/>
</dbReference>
<dbReference type="Proteomes" id="UP001634394">
    <property type="component" value="Unassembled WGS sequence"/>
</dbReference>
<evidence type="ECO:0000256" key="2">
    <source>
        <dbReference type="ARBA" id="ARBA00010147"/>
    </source>
</evidence>
<comment type="similarity">
    <text evidence="2">Belongs to the fucolectin family.</text>
</comment>
<dbReference type="Pfam" id="PF22633">
    <property type="entry name" value="F5_F8_type_C_2"/>
    <property type="match status" value="1"/>
</dbReference>
<keyword evidence="11" id="KW-1185">Reference proteome</keyword>
<evidence type="ECO:0000256" key="6">
    <source>
        <dbReference type="ARBA" id="ARBA00022837"/>
    </source>
</evidence>